<keyword evidence="7" id="KW-0902">Two-component regulatory system</keyword>
<dbReference type="Gene3D" id="3.30.565.10">
    <property type="entry name" value="Histidine kinase-like ATPase, C-terminal domain"/>
    <property type="match status" value="1"/>
</dbReference>
<evidence type="ECO:0000313" key="11">
    <source>
        <dbReference type="EMBL" id="EGO64826.1"/>
    </source>
</evidence>
<dbReference type="Pfam" id="PF02518">
    <property type="entry name" value="HATPase_c"/>
    <property type="match status" value="1"/>
</dbReference>
<dbReference type="InterPro" id="IPR003660">
    <property type="entry name" value="HAMP_dom"/>
</dbReference>
<evidence type="ECO:0000256" key="7">
    <source>
        <dbReference type="ARBA" id="ARBA00023012"/>
    </source>
</evidence>
<dbReference type="CDD" id="cd00082">
    <property type="entry name" value="HisKA"/>
    <property type="match status" value="1"/>
</dbReference>
<dbReference type="Gene3D" id="1.10.287.130">
    <property type="match status" value="1"/>
</dbReference>
<evidence type="ECO:0000256" key="8">
    <source>
        <dbReference type="SAM" id="Phobius"/>
    </source>
</evidence>
<protein>
    <recommendedName>
        <fullName evidence="3">histidine kinase</fullName>
        <ecNumber evidence="3">2.7.13.3</ecNumber>
    </recommendedName>
</protein>
<dbReference type="SMART" id="SM00387">
    <property type="entry name" value="HATPase_c"/>
    <property type="match status" value="1"/>
</dbReference>
<dbReference type="Pfam" id="PF00672">
    <property type="entry name" value="HAMP"/>
    <property type="match status" value="1"/>
</dbReference>
<dbReference type="EMBL" id="AFGF01000049">
    <property type="protein sequence ID" value="EGO64826.1"/>
    <property type="molecule type" value="Genomic_DNA"/>
</dbReference>
<evidence type="ECO:0000313" key="12">
    <source>
        <dbReference type="Proteomes" id="UP000003240"/>
    </source>
</evidence>
<dbReference type="InterPro" id="IPR050351">
    <property type="entry name" value="BphY/WalK/GraS-like"/>
</dbReference>
<dbReference type="AlphaFoldDB" id="F7NGM2"/>
<dbReference type="FunFam" id="3.30.565.10:FF:000006">
    <property type="entry name" value="Sensor histidine kinase WalK"/>
    <property type="match status" value="1"/>
</dbReference>
<evidence type="ECO:0000256" key="6">
    <source>
        <dbReference type="ARBA" id="ARBA00022777"/>
    </source>
</evidence>
<dbReference type="GO" id="GO:0016036">
    <property type="term" value="P:cellular response to phosphate starvation"/>
    <property type="evidence" value="ECO:0007669"/>
    <property type="project" value="TreeGrafter"/>
</dbReference>
<dbReference type="OrthoDB" id="335833at2"/>
<keyword evidence="8" id="KW-0812">Transmembrane</keyword>
<comment type="catalytic activity">
    <reaction evidence="1">
        <text>ATP + protein L-histidine = ADP + protein N-phospho-L-histidine.</text>
        <dbReference type="EC" id="2.7.13.3"/>
    </reaction>
</comment>
<organism evidence="11 12">
    <name type="scientific">Acetonema longum DSM 6540</name>
    <dbReference type="NCBI Taxonomy" id="1009370"/>
    <lineage>
        <taxon>Bacteria</taxon>
        <taxon>Bacillati</taxon>
        <taxon>Bacillota</taxon>
        <taxon>Negativicutes</taxon>
        <taxon>Acetonemataceae</taxon>
        <taxon>Acetonema</taxon>
    </lineage>
</organism>
<feature type="transmembrane region" description="Helical" evidence="8">
    <location>
        <begin position="12"/>
        <end position="30"/>
    </location>
</feature>
<dbReference type="RefSeq" id="WP_004093836.1">
    <property type="nucleotide sequence ID" value="NZ_AFGF01000049.1"/>
</dbReference>
<dbReference type="CDD" id="cd00075">
    <property type="entry name" value="HATPase"/>
    <property type="match status" value="1"/>
</dbReference>
<dbReference type="InterPro" id="IPR004358">
    <property type="entry name" value="Sig_transdc_His_kin-like_C"/>
</dbReference>
<gene>
    <name evidence="11" type="ORF">ALO_06050</name>
</gene>
<evidence type="ECO:0000256" key="5">
    <source>
        <dbReference type="ARBA" id="ARBA00022679"/>
    </source>
</evidence>
<evidence type="ECO:0000256" key="1">
    <source>
        <dbReference type="ARBA" id="ARBA00000085"/>
    </source>
</evidence>
<dbReference type="SUPFAM" id="SSF55874">
    <property type="entry name" value="ATPase domain of HSP90 chaperone/DNA topoisomerase II/histidine kinase"/>
    <property type="match status" value="1"/>
</dbReference>
<feature type="domain" description="HAMP" evidence="10">
    <location>
        <begin position="103"/>
        <end position="155"/>
    </location>
</feature>
<dbReference type="eggNOG" id="COG2205">
    <property type="taxonomic scope" value="Bacteria"/>
</dbReference>
<dbReference type="Pfam" id="PF00512">
    <property type="entry name" value="HisKA"/>
    <property type="match status" value="1"/>
</dbReference>
<keyword evidence="12" id="KW-1185">Reference proteome</keyword>
<feature type="transmembrane region" description="Helical" evidence="8">
    <location>
        <begin position="83"/>
        <end position="102"/>
    </location>
</feature>
<dbReference type="SUPFAM" id="SSF158472">
    <property type="entry name" value="HAMP domain-like"/>
    <property type="match status" value="1"/>
</dbReference>
<evidence type="ECO:0000259" key="10">
    <source>
        <dbReference type="PROSITE" id="PS50885"/>
    </source>
</evidence>
<reference evidence="11 12" key="1">
    <citation type="journal article" date="2011" name="EMBO J.">
        <title>Structural diversity of bacterial flagellar motors.</title>
        <authorList>
            <person name="Chen S."/>
            <person name="Beeby M."/>
            <person name="Murphy G.E."/>
            <person name="Leadbetter J.R."/>
            <person name="Hendrixson D.R."/>
            <person name="Briegel A."/>
            <person name="Li Z."/>
            <person name="Shi J."/>
            <person name="Tocheva E.I."/>
            <person name="Muller A."/>
            <person name="Dobro M.J."/>
            <person name="Jensen G.J."/>
        </authorList>
    </citation>
    <scope>NUCLEOTIDE SEQUENCE [LARGE SCALE GENOMIC DNA]</scope>
    <source>
        <strain evidence="11 12">DSM 6540</strain>
    </source>
</reference>
<keyword evidence="5" id="KW-0808">Transferase</keyword>
<dbReference type="PROSITE" id="PS50109">
    <property type="entry name" value="HIS_KIN"/>
    <property type="match status" value="1"/>
</dbReference>
<dbReference type="GO" id="GO:0005886">
    <property type="term" value="C:plasma membrane"/>
    <property type="evidence" value="ECO:0007669"/>
    <property type="project" value="TreeGrafter"/>
</dbReference>
<proteinExistence type="predicted"/>
<dbReference type="PANTHER" id="PTHR45453">
    <property type="entry name" value="PHOSPHATE REGULON SENSOR PROTEIN PHOR"/>
    <property type="match status" value="1"/>
</dbReference>
<dbReference type="Gene3D" id="6.10.340.10">
    <property type="match status" value="1"/>
</dbReference>
<keyword evidence="8" id="KW-1133">Transmembrane helix</keyword>
<accession>F7NGM2</accession>
<evidence type="ECO:0000256" key="3">
    <source>
        <dbReference type="ARBA" id="ARBA00012438"/>
    </source>
</evidence>
<evidence type="ECO:0000259" key="9">
    <source>
        <dbReference type="PROSITE" id="PS50109"/>
    </source>
</evidence>
<dbReference type="PROSITE" id="PS50885">
    <property type="entry name" value="HAMP"/>
    <property type="match status" value="1"/>
</dbReference>
<dbReference type="PRINTS" id="PR00344">
    <property type="entry name" value="BCTRLSENSOR"/>
</dbReference>
<dbReference type="InterPro" id="IPR036890">
    <property type="entry name" value="HATPase_C_sf"/>
</dbReference>
<keyword evidence="6 11" id="KW-0418">Kinase</keyword>
<dbReference type="EC" id="2.7.13.3" evidence="3"/>
<dbReference type="SUPFAM" id="SSF47384">
    <property type="entry name" value="Homodimeric domain of signal transducing histidine kinase"/>
    <property type="match status" value="1"/>
</dbReference>
<dbReference type="Proteomes" id="UP000003240">
    <property type="component" value="Unassembled WGS sequence"/>
</dbReference>
<dbReference type="InterPro" id="IPR003594">
    <property type="entry name" value="HATPase_dom"/>
</dbReference>
<dbReference type="SMART" id="SM00304">
    <property type="entry name" value="HAMP"/>
    <property type="match status" value="1"/>
</dbReference>
<comment type="subcellular location">
    <subcellularLocation>
        <location evidence="2">Membrane</location>
    </subcellularLocation>
</comment>
<name>F7NGM2_9FIRM</name>
<dbReference type="InterPro" id="IPR003661">
    <property type="entry name" value="HisK_dim/P_dom"/>
</dbReference>
<dbReference type="PANTHER" id="PTHR45453:SF1">
    <property type="entry name" value="PHOSPHATE REGULON SENSOR PROTEIN PHOR"/>
    <property type="match status" value="1"/>
</dbReference>
<dbReference type="CDD" id="cd06225">
    <property type="entry name" value="HAMP"/>
    <property type="match status" value="1"/>
</dbReference>
<keyword evidence="4" id="KW-0597">Phosphoprotein</keyword>
<comment type="caution">
    <text evidence="11">The sequence shown here is derived from an EMBL/GenBank/DDBJ whole genome shotgun (WGS) entry which is preliminary data.</text>
</comment>
<sequence length="381" mass="42066">MDRFNSITCRITGLMFLAVALTVFLLIYLANEQMIELFQEYLVVQQMETHMGDASGHLSGGGHSMTGMGPLEESFLASVHQSLIWVGLAILATGLAASYTLARSITVPLRNLSRAARKLEQGDYDQKVVVETKDEIGELADIFNRMAETLATNTNLRRQLLANIAHELKTPLTVIQGHLEGMVDGVIAANKEQLLSLHEEAVRLNRLLKDLRDLSLAEVRQLALEKRPTDINQLVGRAVAMLKPLADAKDIQISCSLAAALPEISIDRDRMSQVIYNILVNAVRYSPPKGRVEVTTVLREEDLCRRLTVSVADNGPGIETEDIPYIFDHFYRSDKSRDRKSGGSGLGLAIVKQLVEIHGGQVTVSSQKEKGTIFRVVLPVE</sequence>
<dbReference type="STRING" id="1009370.ALO_06050"/>
<feature type="domain" description="Histidine kinase" evidence="9">
    <location>
        <begin position="163"/>
        <end position="381"/>
    </location>
</feature>
<keyword evidence="8" id="KW-0472">Membrane</keyword>
<dbReference type="InterPro" id="IPR005467">
    <property type="entry name" value="His_kinase_dom"/>
</dbReference>
<dbReference type="InterPro" id="IPR036097">
    <property type="entry name" value="HisK_dim/P_sf"/>
</dbReference>
<dbReference type="GO" id="GO:0004721">
    <property type="term" value="F:phosphoprotein phosphatase activity"/>
    <property type="evidence" value="ECO:0007669"/>
    <property type="project" value="TreeGrafter"/>
</dbReference>
<dbReference type="SMART" id="SM00388">
    <property type="entry name" value="HisKA"/>
    <property type="match status" value="1"/>
</dbReference>
<evidence type="ECO:0000256" key="4">
    <source>
        <dbReference type="ARBA" id="ARBA00022553"/>
    </source>
</evidence>
<evidence type="ECO:0000256" key="2">
    <source>
        <dbReference type="ARBA" id="ARBA00004370"/>
    </source>
</evidence>
<dbReference type="GO" id="GO:0000155">
    <property type="term" value="F:phosphorelay sensor kinase activity"/>
    <property type="evidence" value="ECO:0007669"/>
    <property type="project" value="InterPro"/>
</dbReference>